<evidence type="ECO:0000313" key="4">
    <source>
        <dbReference type="Proteomes" id="UP000309389"/>
    </source>
</evidence>
<dbReference type="OrthoDB" id="7391494at2"/>
<dbReference type="EMBL" id="SSHH01000001">
    <property type="protein sequence ID" value="TIX51448.1"/>
    <property type="molecule type" value="Genomic_DNA"/>
</dbReference>
<organism evidence="3 4">
    <name type="scientific">Alteraurantiacibacter aquimixticola</name>
    <dbReference type="NCBI Taxonomy" id="2489173"/>
    <lineage>
        <taxon>Bacteria</taxon>
        <taxon>Pseudomonadati</taxon>
        <taxon>Pseudomonadota</taxon>
        <taxon>Alphaproteobacteria</taxon>
        <taxon>Sphingomonadales</taxon>
        <taxon>Erythrobacteraceae</taxon>
        <taxon>Alteraurantiacibacter</taxon>
    </lineage>
</organism>
<name>A0A4T3F2T4_9SPHN</name>
<evidence type="ECO:0000256" key="2">
    <source>
        <dbReference type="SAM" id="Phobius"/>
    </source>
</evidence>
<proteinExistence type="predicted"/>
<protein>
    <submittedName>
        <fullName evidence="3">Uncharacterized protein</fullName>
    </submittedName>
</protein>
<keyword evidence="1" id="KW-0175">Coiled coil</keyword>
<keyword evidence="4" id="KW-1185">Reference proteome</keyword>
<dbReference type="AlphaFoldDB" id="A0A4T3F2T4"/>
<evidence type="ECO:0000313" key="3">
    <source>
        <dbReference type="EMBL" id="TIX51448.1"/>
    </source>
</evidence>
<keyword evidence="2" id="KW-0812">Transmembrane</keyword>
<dbReference type="Proteomes" id="UP000309389">
    <property type="component" value="Unassembled WGS sequence"/>
</dbReference>
<gene>
    <name evidence="3" type="ORF">E5222_03035</name>
</gene>
<feature type="coiled-coil region" evidence="1">
    <location>
        <begin position="64"/>
        <end position="91"/>
    </location>
</feature>
<feature type="transmembrane region" description="Helical" evidence="2">
    <location>
        <begin position="12"/>
        <end position="31"/>
    </location>
</feature>
<reference evidence="3 4" key="1">
    <citation type="submission" date="2019-04" db="EMBL/GenBank/DDBJ databases">
        <title>Altererythrobacter aquimixticola sp. nov., isolated from sediment of junction between the ocean and a freshwater spring.</title>
        <authorList>
            <person name="Yoon J.-H."/>
        </authorList>
    </citation>
    <scope>NUCLEOTIDE SEQUENCE [LARGE SCALE GENOMIC DNA]</scope>
    <source>
        <strain evidence="3 4">SSKS-13</strain>
    </source>
</reference>
<accession>A0A4T3F2T4</accession>
<keyword evidence="2" id="KW-0472">Membrane</keyword>
<dbReference type="RefSeq" id="WP_136692234.1">
    <property type="nucleotide sequence ID" value="NZ_SSHH01000001.1"/>
</dbReference>
<evidence type="ECO:0000256" key="1">
    <source>
        <dbReference type="SAM" id="Coils"/>
    </source>
</evidence>
<comment type="caution">
    <text evidence="3">The sequence shown here is derived from an EMBL/GenBank/DDBJ whole genome shotgun (WGS) entry which is preliminary data.</text>
</comment>
<keyword evidence="2" id="KW-1133">Transmembrane helix</keyword>
<sequence>MDPTVAVILDYIPLVVGGAVLISLAGVWASVHNTKLKIKNGYPLEGMWGQSLKPEVSSEGMERVRMLTQENAALRAELSAIKERTANLEKIVTDSGFQLTHQIDRLRDREEMQ</sequence>